<dbReference type="Gene3D" id="1.10.150.240">
    <property type="entry name" value="Putative phosphatase, domain 2"/>
    <property type="match status" value="1"/>
</dbReference>
<reference evidence="1 2" key="1">
    <citation type="submission" date="2016-10" db="EMBL/GenBank/DDBJ databases">
        <authorList>
            <person name="de Groot N.N."/>
        </authorList>
    </citation>
    <scope>NUCLEOTIDE SEQUENCE [LARGE SCALE GENOMIC DNA]</scope>
    <source>
        <strain evidence="1 2">CGMCC 1.10239</strain>
    </source>
</reference>
<dbReference type="CDD" id="cd07505">
    <property type="entry name" value="HAD_BPGM-like"/>
    <property type="match status" value="1"/>
</dbReference>
<dbReference type="NCBIfam" id="TIGR01509">
    <property type="entry name" value="HAD-SF-IA-v3"/>
    <property type="match status" value="1"/>
</dbReference>
<sequence length="332" mass="34706">MPELITPQGEHSISAILFDKDGTLLQFISLWGSWGECFLEQFTRQLAKRGLEFPVQHRASLLGTVHDARGRITGYDRNGPLAMGTMSDLYAILSWQGYLLGLSWAESMELVELCRQEADALLERSRPVLPLPGLLPFLDQCAASGIALAVVTADETAAAENHLRWLGIRGYFSAVIGTDQVERGKPFPDMALLACERLGVQPAEAAVIGDTNGDMRMAKAAGAAVAVGIAGTASAAADRGITSTAGTVVDAGVTSSADPVAGITNAVDAAAYGGITKAVDTAGYGGITNTVNTAEHGRITKAVDTAAAGYLLPDADSIVQSYAELSIGRKAR</sequence>
<dbReference type="PRINTS" id="PR00413">
    <property type="entry name" value="HADHALOGNASE"/>
</dbReference>
<dbReference type="EMBL" id="FNGM01000009">
    <property type="protein sequence ID" value="SDM15814.1"/>
    <property type="molecule type" value="Genomic_DNA"/>
</dbReference>
<gene>
    <name evidence="1" type="ORF">SAMN05216191_109183</name>
</gene>
<dbReference type="PANTHER" id="PTHR43434">
    <property type="entry name" value="PHOSPHOGLYCOLATE PHOSPHATASE"/>
    <property type="match status" value="1"/>
</dbReference>
<dbReference type="AlphaFoldDB" id="A0A1G9QXW5"/>
<proteinExistence type="predicted"/>
<dbReference type="SFLD" id="SFLDG01129">
    <property type="entry name" value="C1.5:_HAD__Beta-PGM__Phosphata"/>
    <property type="match status" value="1"/>
</dbReference>
<protein>
    <submittedName>
        <fullName evidence="1">Phosphoglycolate phosphatase</fullName>
    </submittedName>
</protein>
<dbReference type="PANTHER" id="PTHR43434:SF22">
    <property type="entry name" value="PHOSPHOGLYCOLATE PHOSPHATASE"/>
    <property type="match status" value="1"/>
</dbReference>
<dbReference type="SFLD" id="SFLDS00003">
    <property type="entry name" value="Haloacid_Dehalogenase"/>
    <property type="match status" value="1"/>
</dbReference>
<dbReference type="Pfam" id="PF00702">
    <property type="entry name" value="Hydrolase"/>
    <property type="match status" value="1"/>
</dbReference>
<evidence type="ECO:0000313" key="1">
    <source>
        <dbReference type="EMBL" id="SDM15814.1"/>
    </source>
</evidence>
<dbReference type="OrthoDB" id="9797743at2"/>
<evidence type="ECO:0000313" key="2">
    <source>
        <dbReference type="Proteomes" id="UP000182783"/>
    </source>
</evidence>
<dbReference type="InterPro" id="IPR006439">
    <property type="entry name" value="HAD-SF_hydro_IA"/>
</dbReference>
<dbReference type="InterPro" id="IPR050155">
    <property type="entry name" value="HAD-like_hydrolase_sf"/>
</dbReference>
<accession>A0A1G9QXW5</accession>
<dbReference type="InterPro" id="IPR023198">
    <property type="entry name" value="PGP-like_dom2"/>
</dbReference>
<dbReference type="Gene3D" id="3.40.50.1000">
    <property type="entry name" value="HAD superfamily/HAD-like"/>
    <property type="match status" value="1"/>
</dbReference>
<dbReference type="InterPro" id="IPR036412">
    <property type="entry name" value="HAD-like_sf"/>
</dbReference>
<dbReference type="GO" id="GO:0006281">
    <property type="term" value="P:DNA repair"/>
    <property type="evidence" value="ECO:0007669"/>
    <property type="project" value="TreeGrafter"/>
</dbReference>
<dbReference type="Proteomes" id="UP000182783">
    <property type="component" value="Unassembled WGS sequence"/>
</dbReference>
<name>A0A1G9QXW5_9BACL</name>
<dbReference type="GO" id="GO:0008967">
    <property type="term" value="F:phosphoglycolate phosphatase activity"/>
    <property type="evidence" value="ECO:0007669"/>
    <property type="project" value="TreeGrafter"/>
</dbReference>
<organism evidence="1 2">
    <name type="scientific">Paenibacillus jilunlii</name>
    <dbReference type="NCBI Taxonomy" id="682956"/>
    <lineage>
        <taxon>Bacteria</taxon>
        <taxon>Bacillati</taxon>
        <taxon>Bacillota</taxon>
        <taxon>Bacilli</taxon>
        <taxon>Bacillales</taxon>
        <taxon>Paenibacillaceae</taxon>
        <taxon>Paenibacillus</taxon>
    </lineage>
</organism>
<dbReference type="NCBIfam" id="TIGR01549">
    <property type="entry name" value="HAD-SF-IA-v1"/>
    <property type="match status" value="1"/>
</dbReference>
<dbReference type="RefSeq" id="WP_074648321.1">
    <property type="nucleotide sequence ID" value="NZ_CP048429.1"/>
</dbReference>
<dbReference type="InterPro" id="IPR023214">
    <property type="entry name" value="HAD_sf"/>
</dbReference>
<dbReference type="SUPFAM" id="SSF56784">
    <property type="entry name" value="HAD-like"/>
    <property type="match status" value="1"/>
</dbReference>